<keyword evidence="1" id="KW-0812">Transmembrane</keyword>
<comment type="caution">
    <text evidence="2">The sequence shown here is derived from an EMBL/GenBank/DDBJ whole genome shotgun (WGS) entry which is preliminary data.</text>
</comment>
<dbReference type="AlphaFoldDB" id="A0A813DG33"/>
<feature type="transmembrane region" description="Helical" evidence="1">
    <location>
        <begin position="103"/>
        <end position="122"/>
    </location>
</feature>
<evidence type="ECO:0000313" key="3">
    <source>
        <dbReference type="Proteomes" id="UP000654075"/>
    </source>
</evidence>
<keyword evidence="3" id="KW-1185">Reference proteome</keyword>
<dbReference type="EMBL" id="CAJNNV010001226">
    <property type="protein sequence ID" value="CAE8584568.1"/>
    <property type="molecule type" value="Genomic_DNA"/>
</dbReference>
<proteinExistence type="predicted"/>
<feature type="transmembrane region" description="Helical" evidence="1">
    <location>
        <begin position="173"/>
        <end position="193"/>
    </location>
</feature>
<keyword evidence="1" id="KW-0472">Membrane</keyword>
<organism evidence="2 3">
    <name type="scientific">Polarella glacialis</name>
    <name type="common">Dinoflagellate</name>
    <dbReference type="NCBI Taxonomy" id="89957"/>
    <lineage>
        <taxon>Eukaryota</taxon>
        <taxon>Sar</taxon>
        <taxon>Alveolata</taxon>
        <taxon>Dinophyceae</taxon>
        <taxon>Suessiales</taxon>
        <taxon>Suessiaceae</taxon>
        <taxon>Polarella</taxon>
    </lineage>
</organism>
<name>A0A813DG33_POLGL</name>
<dbReference type="Proteomes" id="UP000654075">
    <property type="component" value="Unassembled WGS sequence"/>
</dbReference>
<evidence type="ECO:0000313" key="2">
    <source>
        <dbReference type="EMBL" id="CAE8584568.1"/>
    </source>
</evidence>
<reference evidence="2" key="1">
    <citation type="submission" date="2021-02" db="EMBL/GenBank/DDBJ databases">
        <authorList>
            <person name="Dougan E. K."/>
            <person name="Rhodes N."/>
            <person name="Thang M."/>
            <person name="Chan C."/>
        </authorList>
    </citation>
    <scope>NUCLEOTIDE SEQUENCE</scope>
</reference>
<protein>
    <recommendedName>
        <fullName evidence="4">Transmembrane protein</fullName>
    </recommendedName>
</protein>
<sequence>MLFILTLRASMQLRGCQDGNATEATEQVAQSEREEIHEGAPHAPGGSFLGNFKVYDPAAYRASGPACTEQDGEEGEAHHLAADLAGDEGYGGISKLTTLAKSASPAAMVAAVLLPFLITFLAEAGSDGWELRVVGKGQGVAAVFGGIGGCLLATLAACLLGFLVRRQAQESTLLYFVVCGLAALTVACVRMGALRLRRFGSCARCDKPQRLYSPGGDNIPLELGIFSIRAADKRGCAVMALAPAICWTQITICLSSKVIVMCCNGYCEVCLKLCQSNF</sequence>
<accession>A0A813DG33</accession>
<evidence type="ECO:0000256" key="1">
    <source>
        <dbReference type="SAM" id="Phobius"/>
    </source>
</evidence>
<feature type="transmembrane region" description="Helical" evidence="1">
    <location>
        <begin position="142"/>
        <end position="164"/>
    </location>
</feature>
<evidence type="ECO:0008006" key="4">
    <source>
        <dbReference type="Google" id="ProtNLM"/>
    </source>
</evidence>
<keyword evidence="1" id="KW-1133">Transmembrane helix</keyword>
<gene>
    <name evidence="2" type="ORF">PGLA1383_LOCUS3499</name>
</gene>